<evidence type="ECO:0000256" key="2">
    <source>
        <dbReference type="ARBA" id="ARBA00022801"/>
    </source>
</evidence>
<reference evidence="10" key="1">
    <citation type="submission" date="2020-03" db="EMBL/GenBank/DDBJ databases">
        <title>Melopsittacus undulatus (budgerigar) genome, bMelUnd1, maternal haplotype with Z.</title>
        <authorList>
            <person name="Gedman G."/>
            <person name="Mountcastle J."/>
            <person name="Haase B."/>
            <person name="Formenti G."/>
            <person name="Wright T."/>
            <person name="Apodaca J."/>
            <person name="Pelan S."/>
            <person name="Chow W."/>
            <person name="Rhie A."/>
            <person name="Howe K."/>
            <person name="Fedrigo O."/>
            <person name="Jarvis E.D."/>
        </authorList>
    </citation>
    <scope>NUCLEOTIDE SEQUENCE [LARGE SCALE GENOMIC DNA]</scope>
</reference>
<dbReference type="GO" id="GO:0005975">
    <property type="term" value="P:carbohydrate metabolic process"/>
    <property type="evidence" value="ECO:0007669"/>
    <property type="project" value="InterPro"/>
</dbReference>
<name>A0A8V5G039_MELUD</name>
<organism evidence="10 11">
    <name type="scientific">Melopsittacus undulatus</name>
    <name type="common">Budgerigar</name>
    <name type="synonym">Psittacus undulatus</name>
    <dbReference type="NCBI Taxonomy" id="13146"/>
    <lineage>
        <taxon>Eukaryota</taxon>
        <taxon>Metazoa</taxon>
        <taxon>Chordata</taxon>
        <taxon>Craniata</taxon>
        <taxon>Vertebrata</taxon>
        <taxon>Euteleostomi</taxon>
        <taxon>Archelosauria</taxon>
        <taxon>Archosauria</taxon>
        <taxon>Dinosauria</taxon>
        <taxon>Saurischia</taxon>
        <taxon>Theropoda</taxon>
        <taxon>Coelurosauria</taxon>
        <taxon>Aves</taxon>
        <taxon>Neognathae</taxon>
        <taxon>Neoaves</taxon>
        <taxon>Telluraves</taxon>
        <taxon>Australaves</taxon>
        <taxon>Psittaciformes</taxon>
        <taxon>Psittaculidae</taxon>
        <taxon>Melopsittacus</taxon>
    </lineage>
</organism>
<dbReference type="Proteomes" id="UP000694405">
    <property type="component" value="Chromosome 4"/>
</dbReference>
<accession>A0A8V5G039</accession>
<evidence type="ECO:0000256" key="5">
    <source>
        <dbReference type="ARBA" id="ARBA00053339"/>
    </source>
</evidence>
<dbReference type="GO" id="GO:0047402">
    <property type="term" value="F:protein-glucosylgalactosylhydroxylysine glucosidase activity"/>
    <property type="evidence" value="ECO:0007669"/>
    <property type="project" value="UniProtKB-EC"/>
</dbReference>
<dbReference type="InterPro" id="IPR008928">
    <property type="entry name" value="6-hairpin_glycosidase_sf"/>
</dbReference>
<dbReference type="Gene3D" id="2.60.420.10">
    <property type="entry name" value="Maltose phosphorylase, domain 3"/>
    <property type="match status" value="1"/>
</dbReference>
<dbReference type="GO" id="GO:0005829">
    <property type="term" value="C:cytosol"/>
    <property type="evidence" value="ECO:0007669"/>
    <property type="project" value="TreeGrafter"/>
</dbReference>
<evidence type="ECO:0000256" key="3">
    <source>
        <dbReference type="ARBA" id="ARBA00023295"/>
    </source>
</evidence>
<dbReference type="Ensembl" id="ENSMUNT00000032533.1">
    <property type="protein sequence ID" value="ENSMUNP00000029395.1"/>
    <property type="gene ID" value="ENSMUNG00000018599.1"/>
</dbReference>
<evidence type="ECO:0000256" key="8">
    <source>
        <dbReference type="ARBA" id="ARBA00079982"/>
    </source>
</evidence>
<dbReference type="AlphaFoldDB" id="A0A8V5G039"/>
<dbReference type="FunFam" id="2.60.420.10:FF:000003">
    <property type="entry name" value="Protein-glucosylgalactosylhydroxylysine glucosidase"/>
    <property type="match status" value="1"/>
</dbReference>
<comment type="function">
    <text evidence="5">Catalyzes the hydrolysis of glucose from the disaccharide unit linked to hydroxylysine residues of collagen and collagen-like proteins.</text>
</comment>
<keyword evidence="3" id="KW-0326">Glycosidase</keyword>
<evidence type="ECO:0000256" key="1">
    <source>
        <dbReference type="ARBA" id="ARBA00006768"/>
    </source>
</evidence>
<dbReference type="SUPFAM" id="SSF48208">
    <property type="entry name" value="Six-hairpin glycosidases"/>
    <property type="match status" value="1"/>
</dbReference>
<feature type="domain" description="Glycoside hydrolase family 65 central catalytic" evidence="9">
    <location>
        <begin position="298"/>
        <end position="503"/>
    </location>
</feature>
<protein>
    <recommendedName>
        <fullName evidence="7">Protein-glucosylgalactosylhydroxylysine glucosidase</fullName>
        <ecNumber evidence="6">3.2.1.107</ecNumber>
    </recommendedName>
    <alternativeName>
        <fullName evidence="8">Acid trehalase-like protein 1</fullName>
    </alternativeName>
</protein>
<sequence length="707" mass="78226">MADSSEDPAVFSSSSLPTDPRLLATVTNAYLGTRVYHNTLHVSGVYSGAAGDTHRADVPSPANVRMVVPGEPGMDETFTLDTRTGTFSHELRSADYVATQQIYAHCSLVHLLVVSITIRRSPHNTRPVTIQRSPHNTQPITIQLQTPFEPKSQDLDLKQGPDFQGAHYVYGRTLVPEVPGGPRPALHMLWTPVPVALTLPVEEQQQSWHFLTAVAGTEQGAQGSYSQGLACAAAGSLHRCHAQAWAAVWQGCGVELTGPLRLRQALRGSLFYLLSSITPHPALPGYGISHGISPGGLANGARGEEYWGHVFWDQETWIFPNILLFYPEAARAMLEYRIRTLEGALHNAREQGYEGAKFPWESAATGREVCPEEIYGAQEIHVTGDVLVAFEQYYHTTQDQRLFTEAGGWRLVCAVAQYWCSRMVWSEQEQCYHIRDVMPPDEHHCHVDNSAYTNAVAQRSLTFAAHLAQDLGMPVPEQWLCCASSIKVPFDAGKGYHPEYDGYSPGEPVKQADVVLLGFPLMHPMSPQVRRNDLEMYEPVTELHGPAMTWSMFAVGWLELKEVQRAQALLNKCFSNITEPFKIWVENSDGSGAVNFLTGMGGFLQAILFGYTGFRITRSNLRFDPAFPDDIHELNISGVSYLGNKLRFSITREEMGIEVTESTQDPPALPLEVVLEQSGQRLPLHRGQRISVPAAAGWIQRSSPGTD</sequence>
<dbReference type="PANTHER" id="PTHR11051">
    <property type="entry name" value="GLYCOSYL HYDROLASE-RELATED"/>
    <property type="match status" value="1"/>
</dbReference>
<evidence type="ECO:0000313" key="10">
    <source>
        <dbReference type="Ensembl" id="ENSMUNP00000029395.1"/>
    </source>
</evidence>
<dbReference type="EC" id="3.2.1.107" evidence="6"/>
<evidence type="ECO:0000256" key="6">
    <source>
        <dbReference type="ARBA" id="ARBA00066430"/>
    </source>
</evidence>
<evidence type="ECO:0000313" key="11">
    <source>
        <dbReference type="Proteomes" id="UP000694405"/>
    </source>
</evidence>
<reference evidence="10" key="2">
    <citation type="submission" date="2025-08" db="UniProtKB">
        <authorList>
            <consortium name="Ensembl"/>
        </authorList>
    </citation>
    <scope>IDENTIFICATION</scope>
</reference>
<evidence type="ECO:0000259" key="9">
    <source>
        <dbReference type="Pfam" id="PF03632"/>
    </source>
</evidence>
<proteinExistence type="inferred from homology"/>
<evidence type="ECO:0000256" key="4">
    <source>
        <dbReference type="ARBA" id="ARBA00051415"/>
    </source>
</evidence>
<keyword evidence="2" id="KW-0378">Hydrolase</keyword>
<dbReference type="InterPro" id="IPR005195">
    <property type="entry name" value="Glyco_hydro_65_M"/>
</dbReference>
<dbReference type="OrthoDB" id="200349at2759"/>
<evidence type="ECO:0000256" key="7">
    <source>
        <dbReference type="ARBA" id="ARBA00071505"/>
    </source>
</evidence>
<gene>
    <name evidence="10" type="primary">LOC115947001</name>
</gene>
<dbReference type="Gene3D" id="1.50.10.10">
    <property type="match status" value="1"/>
</dbReference>
<comment type="catalytic activity">
    <reaction evidence="4">
        <text>(5R)-5-O-[alpha-D-glucosyl-(1-&gt;2)-beta-D-galactosyl]-5-hydroxy-L-lysyl-[collagen] + H2O = (5R)-5-O-(beta-D-galactosyl)-5-hydroxy-L-lysyl-[collagen] + D-glucose</text>
        <dbReference type="Rhea" id="RHEA:11068"/>
        <dbReference type="Rhea" id="RHEA-COMP:12753"/>
        <dbReference type="Rhea" id="RHEA-COMP:12754"/>
        <dbReference type="ChEBI" id="CHEBI:4167"/>
        <dbReference type="ChEBI" id="CHEBI:15377"/>
        <dbReference type="ChEBI" id="CHEBI:133443"/>
        <dbReference type="ChEBI" id="CHEBI:133452"/>
        <dbReference type="EC" id="3.2.1.107"/>
    </reaction>
</comment>
<dbReference type="FunFam" id="1.50.10.10:FF:000023">
    <property type="entry name" value="Protein-glucosylgalactosylhydroxylysine glucosidase"/>
    <property type="match status" value="1"/>
</dbReference>
<dbReference type="InterPro" id="IPR012341">
    <property type="entry name" value="6hp_glycosidase-like_sf"/>
</dbReference>
<comment type="similarity">
    <text evidence="1">Belongs to the glycosyl hydrolase 65 family.</text>
</comment>
<reference evidence="10" key="3">
    <citation type="submission" date="2025-09" db="UniProtKB">
        <authorList>
            <consortium name="Ensembl"/>
        </authorList>
    </citation>
    <scope>IDENTIFICATION</scope>
</reference>
<dbReference type="Pfam" id="PF03632">
    <property type="entry name" value="Glyco_hydro_65m"/>
    <property type="match status" value="1"/>
</dbReference>
<dbReference type="PANTHER" id="PTHR11051:SF8">
    <property type="entry name" value="PROTEIN-GLUCOSYLGALACTOSYLHYDROXYLYSINE GLUCOSIDASE"/>
    <property type="match status" value="1"/>
</dbReference>
<keyword evidence="11" id="KW-1185">Reference proteome</keyword>